<name>A0A7X0JHR8_9HYPH</name>
<evidence type="ECO:0000313" key="3">
    <source>
        <dbReference type="Proteomes" id="UP000585437"/>
    </source>
</evidence>
<evidence type="ECO:0000259" key="1">
    <source>
        <dbReference type="Pfam" id="PF21834"/>
    </source>
</evidence>
<dbReference type="Pfam" id="PF21834">
    <property type="entry name" value="DUF6894"/>
    <property type="match status" value="1"/>
</dbReference>
<comment type="caution">
    <text evidence="2">The sequence shown here is derived from an EMBL/GenBank/DDBJ whole genome shotgun (WGS) entry which is preliminary data.</text>
</comment>
<protein>
    <recommendedName>
        <fullName evidence="1">DUF6894 domain-containing protein</fullName>
    </recommendedName>
</protein>
<sequence length="76" mass="8478">MPRFYFHVRDGKDLIEDEEGNDLPDLPSALAEAEASAREIMADRLRQGRPSVSPMIEVRDYKGTKVGEFSLPAATN</sequence>
<dbReference type="EMBL" id="JACHBU010000001">
    <property type="protein sequence ID" value="MBB6507012.1"/>
    <property type="molecule type" value="Genomic_DNA"/>
</dbReference>
<dbReference type="RefSeq" id="WP_062456007.1">
    <property type="nucleotide sequence ID" value="NZ_JACHBU010000001.1"/>
</dbReference>
<dbReference type="Proteomes" id="UP000585437">
    <property type="component" value="Unassembled WGS sequence"/>
</dbReference>
<keyword evidence="3" id="KW-1185">Reference proteome</keyword>
<evidence type="ECO:0000313" key="2">
    <source>
        <dbReference type="EMBL" id="MBB6507012.1"/>
    </source>
</evidence>
<accession>A0A7X0JHR8</accession>
<reference evidence="2 3" key="1">
    <citation type="submission" date="2020-08" db="EMBL/GenBank/DDBJ databases">
        <title>The Agave Microbiome: Exploring the role of microbial communities in plant adaptations to desert environments.</title>
        <authorList>
            <person name="Partida-Martinez L.P."/>
        </authorList>
    </citation>
    <scope>NUCLEOTIDE SEQUENCE [LARGE SCALE GENOMIC DNA]</scope>
    <source>
        <strain evidence="2 3">AS3.12</strain>
    </source>
</reference>
<proteinExistence type="predicted"/>
<organism evidence="2 3">
    <name type="scientific">Rhizobium soli</name>
    <dbReference type="NCBI Taxonomy" id="424798"/>
    <lineage>
        <taxon>Bacteria</taxon>
        <taxon>Pseudomonadati</taxon>
        <taxon>Pseudomonadota</taxon>
        <taxon>Alphaproteobacteria</taxon>
        <taxon>Hyphomicrobiales</taxon>
        <taxon>Rhizobiaceae</taxon>
        <taxon>Rhizobium/Agrobacterium group</taxon>
        <taxon>Rhizobium</taxon>
    </lineage>
</organism>
<feature type="domain" description="DUF6894" evidence="1">
    <location>
        <begin position="3"/>
        <end position="69"/>
    </location>
</feature>
<dbReference type="InterPro" id="IPR054189">
    <property type="entry name" value="DUF6894"/>
</dbReference>
<dbReference type="AlphaFoldDB" id="A0A7X0JHR8"/>
<gene>
    <name evidence="2" type="ORF">F4695_000331</name>
</gene>